<organism evidence="1 2">
    <name type="scientific">Ferrimonas sediminum</name>
    <dbReference type="NCBI Taxonomy" id="718193"/>
    <lineage>
        <taxon>Bacteria</taxon>
        <taxon>Pseudomonadati</taxon>
        <taxon>Pseudomonadota</taxon>
        <taxon>Gammaproteobacteria</taxon>
        <taxon>Alteromonadales</taxon>
        <taxon>Ferrimonadaceae</taxon>
        <taxon>Ferrimonas</taxon>
    </lineage>
</organism>
<evidence type="ECO:0000313" key="1">
    <source>
        <dbReference type="EMBL" id="SDJ99625.1"/>
    </source>
</evidence>
<dbReference type="OrthoDB" id="9812283at2"/>
<protein>
    <submittedName>
        <fullName evidence="1">SIR2-like domain-containing protein</fullName>
    </submittedName>
</protein>
<dbReference type="RefSeq" id="WP_090367409.1">
    <property type="nucleotide sequence ID" value="NZ_FNEM01000017.1"/>
</dbReference>
<dbReference type="AlphaFoldDB" id="A0A1G8YBK4"/>
<sequence length="395" mass="43941">MTESVHNPDQYMYDFMQILTHGRKKVGLLIGAGGPVGINVAAESEAHKPLIPDMKGLMNIVLDTLEGDNLQAFKSIMSERNTENIEYILSHIRSLASVIGNAEVHGLNGAGYDCLSDKVCKVIKEVVNKDLPKGDNPYSQLISWVNGIKRDHAVEIFTTNYDLLFEEAMERVRTPYFDGFSGSKVAFFDPSTISNNDLPSRWIRLWKLHGSINWAKNENHEIVRGSGEREGTMVYPSHVKYDQTQAAPYSSLFERLKVFLLEPDSVLIAIGFSFADMHVTAKIKECLSANPTSALLAFQYNTLDSEFYSVELAKSTPNVSVYCRDGAVINGISALWKIGDDPTKNWRLIRGEYWGGDKFLLGDFVKFAPFLAKSGGSRGIVSNHDTNDIGEKDGI</sequence>
<dbReference type="InterPro" id="IPR029035">
    <property type="entry name" value="DHS-like_NAD/FAD-binding_dom"/>
</dbReference>
<proteinExistence type="predicted"/>
<gene>
    <name evidence="1" type="ORF">SAMN04488540_11714</name>
</gene>
<dbReference type="SUPFAM" id="SSF52467">
    <property type="entry name" value="DHS-like NAD/FAD-binding domain"/>
    <property type="match status" value="1"/>
</dbReference>
<name>A0A1G8YBK4_9GAMM</name>
<keyword evidence="2" id="KW-1185">Reference proteome</keyword>
<accession>A0A1G8YBK4</accession>
<dbReference type="Proteomes" id="UP000199527">
    <property type="component" value="Unassembled WGS sequence"/>
</dbReference>
<reference evidence="2" key="1">
    <citation type="submission" date="2016-10" db="EMBL/GenBank/DDBJ databases">
        <authorList>
            <person name="Varghese N."/>
            <person name="Submissions S."/>
        </authorList>
    </citation>
    <scope>NUCLEOTIDE SEQUENCE [LARGE SCALE GENOMIC DNA]</scope>
    <source>
        <strain evidence="2">DSM 23317</strain>
    </source>
</reference>
<dbReference type="Pfam" id="PF13289">
    <property type="entry name" value="SIR2_2"/>
    <property type="match status" value="1"/>
</dbReference>
<evidence type="ECO:0000313" key="2">
    <source>
        <dbReference type="Proteomes" id="UP000199527"/>
    </source>
</evidence>
<dbReference type="EMBL" id="FNEM01000017">
    <property type="protein sequence ID" value="SDJ99625.1"/>
    <property type="molecule type" value="Genomic_DNA"/>
</dbReference>